<dbReference type="NCBIfam" id="NF009395">
    <property type="entry name" value="PRK12755.1"/>
    <property type="match status" value="1"/>
</dbReference>
<evidence type="ECO:0000256" key="6">
    <source>
        <dbReference type="ARBA" id="ARBA00023141"/>
    </source>
</evidence>
<evidence type="ECO:0000259" key="9">
    <source>
        <dbReference type="Pfam" id="PF00793"/>
    </source>
</evidence>
<dbReference type="InterPro" id="IPR006219">
    <property type="entry name" value="DAHP_synth_1"/>
</dbReference>
<dbReference type="SUPFAM" id="SSF51569">
    <property type="entry name" value="Aldolase"/>
    <property type="match status" value="1"/>
</dbReference>
<dbReference type="PANTHER" id="PTHR21225:SF12">
    <property type="entry name" value="PHOSPHO-2-DEHYDRO-3-DEOXYHEPTONATE ALDOLASE, TYROSINE-INHIBITED"/>
    <property type="match status" value="1"/>
</dbReference>
<evidence type="ECO:0000256" key="1">
    <source>
        <dbReference type="ARBA" id="ARBA00003726"/>
    </source>
</evidence>
<dbReference type="InterPro" id="IPR013785">
    <property type="entry name" value="Aldolase_TIM"/>
</dbReference>
<comment type="catalytic activity">
    <reaction evidence="7 8">
        <text>D-erythrose 4-phosphate + phosphoenolpyruvate + H2O = 7-phospho-2-dehydro-3-deoxy-D-arabino-heptonate + phosphate</text>
        <dbReference type="Rhea" id="RHEA:14717"/>
        <dbReference type="ChEBI" id="CHEBI:15377"/>
        <dbReference type="ChEBI" id="CHEBI:16897"/>
        <dbReference type="ChEBI" id="CHEBI:43474"/>
        <dbReference type="ChEBI" id="CHEBI:58394"/>
        <dbReference type="ChEBI" id="CHEBI:58702"/>
        <dbReference type="EC" id="2.5.1.54"/>
    </reaction>
</comment>
<evidence type="ECO:0000256" key="8">
    <source>
        <dbReference type="PIRNR" id="PIRNR001361"/>
    </source>
</evidence>
<gene>
    <name evidence="10" type="ORF">GCM10010470_25790</name>
</gene>
<evidence type="ECO:0000256" key="7">
    <source>
        <dbReference type="ARBA" id="ARBA00047508"/>
    </source>
</evidence>
<dbReference type="Gene3D" id="3.20.20.70">
    <property type="entry name" value="Aldolase class I"/>
    <property type="match status" value="1"/>
</dbReference>
<evidence type="ECO:0000256" key="4">
    <source>
        <dbReference type="ARBA" id="ARBA00022605"/>
    </source>
</evidence>
<protein>
    <recommendedName>
        <fullName evidence="8">Phospho-2-dehydro-3-deoxyheptonate aldolase</fullName>
        <ecNumber evidence="8">2.5.1.54</ecNumber>
    </recommendedName>
</protein>
<dbReference type="InterPro" id="IPR006218">
    <property type="entry name" value="DAHP1/KDSA"/>
</dbReference>
<proteinExistence type="inferred from homology"/>
<name>A0ABN3VBS1_9PSEU</name>
<dbReference type="RefSeq" id="WP_344679853.1">
    <property type="nucleotide sequence ID" value="NZ_BAAAUX010000012.1"/>
</dbReference>
<evidence type="ECO:0000313" key="10">
    <source>
        <dbReference type="EMBL" id="GAA2790002.1"/>
    </source>
</evidence>
<accession>A0ABN3VBS1</accession>
<comment type="function">
    <text evidence="1 8">Stereospecific condensation of phosphoenolpyruvate (PEP) and D-erythrose-4-phosphate (E4P) giving rise to 3-deoxy-D-arabino-heptulosonate-7-phosphate (DAHP).</text>
</comment>
<comment type="pathway">
    <text evidence="2 8">Metabolic intermediate biosynthesis; chorismate biosynthesis; chorismate from D-erythrose 4-phosphate and phosphoenolpyruvate: step 1/7.</text>
</comment>
<dbReference type="Proteomes" id="UP001500979">
    <property type="component" value="Unassembled WGS sequence"/>
</dbReference>
<dbReference type="NCBIfam" id="TIGR00034">
    <property type="entry name" value="aroFGH"/>
    <property type="match status" value="1"/>
</dbReference>
<comment type="similarity">
    <text evidence="3 8">Belongs to the class-I DAHP synthase family.</text>
</comment>
<feature type="domain" description="DAHP synthetase I/KDSA" evidence="9">
    <location>
        <begin position="39"/>
        <end position="328"/>
    </location>
</feature>
<dbReference type="EC" id="2.5.1.54" evidence="8"/>
<sequence>MDFAGTAVSLPPPAATAAELPAGTGVAEQVRRSRADIAGVLDGRDDRLLVVVGPCSIHDPEAARTYAGRLRGIARELGDDLLVVMRTYFEKPRTTVGWAGLLTDPDLDGTADLARGLRTARRVLLDVAGLGLPAATEWLHPLAAAHLGDLVGYGAIGARTVESQIHRQLASALPMPVGMKNGTGGSLRVAVDAVIAAGARHTFPWVGEDGSPTAVRSRGNPDAHVILRGGADGPNYDQVWVNRLSRLLRECGLPQRVVIDASHGNSGKSHARQQRVAVEIAAQLAAGATAVRGVMLESFLLPGRQDAALEYGRSITDACMGWDDTADVLRVLASAVRARRRAGAVAAWMEPTPMPV</sequence>
<reference evidence="10 11" key="1">
    <citation type="journal article" date="2019" name="Int. J. Syst. Evol. Microbiol.">
        <title>The Global Catalogue of Microorganisms (GCM) 10K type strain sequencing project: providing services to taxonomists for standard genome sequencing and annotation.</title>
        <authorList>
            <consortium name="The Broad Institute Genomics Platform"/>
            <consortium name="The Broad Institute Genome Sequencing Center for Infectious Disease"/>
            <person name="Wu L."/>
            <person name="Ma J."/>
        </authorList>
    </citation>
    <scope>NUCLEOTIDE SEQUENCE [LARGE SCALE GENOMIC DNA]</scope>
    <source>
        <strain evidence="10 11">JCM 9383</strain>
    </source>
</reference>
<organism evidence="10 11">
    <name type="scientific">Saccharopolyspora taberi</name>
    <dbReference type="NCBI Taxonomy" id="60895"/>
    <lineage>
        <taxon>Bacteria</taxon>
        <taxon>Bacillati</taxon>
        <taxon>Actinomycetota</taxon>
        <taxon>Actinomycetes</taxon>
        <taxon>Pseudonocardiales</taxon>
        <taxon>Pseudonocardiaceae</taxon>
        <taxon>Saccharopolyspora</taxon>
    </lineage>
</organism>
<comment type="caution">
    <text evidence="10">The sequence shown here is derived from an EMBL/GenBank/DDBJ whole genome shotgun (WGS) entry which is preliminary data.</text>
</comment>
<evidence type="ECO:0000313" key="11">
    <source>
        <dbReference type="Proteomes" id="UP001500979"/>
    </source>
</evidence>
<evidence type="ECO:0000256" key="3">
    <source>
        <dbReference type="ARBA" id="ARBA00007985"/>
    </source>
</evidence>
<evidence type="ECO:0000256" key="5">
    <source>
        <dbReference type="ARBA" id="ARBA00022679"/>
    </source>
</evidence>
<keyword evidence="4 8" id="KW-0028">Amino-acid biosynthesis</keyword>
<dbReference type="PANTHER" id="PTHR21225">
    <property type="entry name" value="PHOSPHO-2-DEHYDRO-3-DEOXYHEPTONATE ALDOLASE DAHP SYNTHETASE"/>
    <property type="match status" value="1"/>
</dbReference>
<evidence type="ECO:0000256" key="2">
    <source>
        <dbReference type="ARBA" id="ARBA00004688"/>
    </source>
</evidence>
<keyword evidence="11" id="KW-1185">Reference proteome</keyword>
<dbReference type="PIRSF" id="PIRSF001361">
    <property type="entry name" value="DAHP_synthase"/>
    <property type="match status" value="1"/>
</dbReference>
<keyword evidence="6 8" id="KW-0057">Aromatic amino acid biosynthesis</keyword>
<dbReference type="EMBL" id="BAAAUX010000012">
    <property type="protein sequence ID" value="GAA2790002.1"/>
    <property type="molecule type" value="Genomic_DNA"/>
</dbReference>
<dbReference type="Pfam" id="PF00793">
    <property type="entry name" value="DAHP_synth_1"/>
    <property type="match status" value="1"/>
</dbReference>
<keyword evidence="5 8" id="KW-0808">Transferase</keyword>